<evidence type="ECO:0000256" key="7">
    <source>
        <dbReference type="ARBA" id="ARBA00048470"/>
    </source>
</evidence>
<evidence type="ECO:0000313" key="10">
    <source>
        <dbReference type="EMBL" id="RDH85663.1"/>
    </source>
</evidence>
<name>A0A370DLE3_9GAMM</name>
<comment type="pathway">
    <text evidence="2">Porphyrin-containing compound metabolism.</text>
</comment>
<dbReference type="SMART" id="SM00344">
    <property type="entry name" value="HTH_ASNC"/>
    <property type="match status" value="1"/>
</dbReference>
<evidence type="ECO:0000313" key="11">
    <source>
        <dbReference type="Proteomes" id="UP000254266"/>
    </source>
</evidence>
<dbReference type="InterPro" id="IPR050684">
    <property type="entry name" value="HTH-Siroheme_Decarb"/>
</dbReference>
<gene>
    <name evidence="10" type="ORF">DIZ80_01670</name>
</gene>
<keyword evidence="11" id="KW-1185">Reference proteome</keyword>
<evidence type="ECO:0000259" key="9">
    <source>
        <dbReference type="Pfam" id="PF22451"/>
    </source>
</evidence>
<comment type="similarity">
    <text evidence="3">Belongs to the Ahb/Nir family.</text>
</comment>
<evidence type="ECO:0000259" key="8">
    <source>
        <dbReference type="Pfam" id="PF17805"/>
    </source>
</evidence>
<proteinExistence type="inferred from homology"/>
<protein>
    <recommendedName>
        <fullName evidence="5">siroheme decarboxylase</fullName>
        <ecNumber evidence="5">4.1.1.111</ecNumber>
    </recommendedName>
</protein>
<dbReference type="EMBL" id="QFXC01000003">
    <property type="protein sequence ID" value="RDH85663.1"/>
    <property type="molecule type" value="Genomic_DNA"/>
</dbReference>
<dbReference type="PANTHER" id="PTHR43413:SF1">
    <property type="entry name" value="SIROHEME DECARBOXYLASE NIRL SUBUNIT"/>
    <property type="match status" value="1"/>
</dbReference>
<dbReference type="Gene3D" id="3.30.70.3460">
    <property type="match status" value="1"/>
</dbReference>
<organism evidence="10 11">
    <name type="scientific">endosymbiont of Galathealinum brachiosum</name>
    <dbReference type="NCBI Taxonomy" id="2200906"/>
    <lineage>
        <taxon>Bacteria</taxon>
        <taxon>Pseudomonadati</taxon>
        <taxon>Pseudomonadota</taxon>
        <taxon>Gammaproteobacteria</taxon>
        <taxon>sulfur-oxidizing symbionts</taxon>
    </lineage>
</organism>
<dbReference type="InterPro" id="IPR040523">
    <property type="entry name" value="AsnC_trans_reg2"/>
</dbReference>
<comment type="function">
    <text evidence="6">Involved in heme d1 biosynthesis. Catalyzes the decarboxylation of siroheme into didecarboxysiroheme.</text>
</comment>
<dbReference type="Pfam" id="PF22451">
    <property type="entry name" value="NirdL-like_HTH"/>
    <property type="match status" value="1"/>
</dbReference>
<dbReference type="InterPro" id="IPR036390">
    <property type="entry name" value="WH_DNA-bd_sf"/>
</dbReference>
<dbReference type="EC" id="4.1.1.111" evidence="5"/>
<reference evidence="10 11" key="1">
    <citation type="journal article" date="2018" name="ISME J.">
        <title>Endosymbiont genomes yield clues of tubeworm success.</title>
        <authorList>
            <person name="Li Y."/>
            <person name="Liles M.R."/>
            <person name="Halanych K.M."/>
        </authorList>
    </citation>
    <scope>NUCLEOTIDE SEQUENCE [LARGE SCALE GENOMIC DNA]</scope>
    <source>
        <strain evidence="10">A1464</strain>
    </source>
</reference>
<evidence type="ECO:0000256" key="5">
    <source>
        <dbReference type="ARBA" id="ARBA00023471"/>
    </source>
</evidence>
<evidence type="ECO:0000256" key="4">
    <source>
        <dbReference type="ARBA" id="ARBA00023465"/>
    </source>
</evidence>
<evidence type="ECO:0000256" key="3">
    <source>
        <dbReference type="ARBA" id="ARBA00023457"/>
    </source>
</evidence>
<sequence>MLAAQQNITKYILDDVDRKIISATQSGLPLTLHPYHDVAEQIGLDVKTVITRMQNMTDLGIIRRTGVVPNHYKLGFRSNGMSVWQVPEEKITQLGEKIGSLDFVSHCYQRPQFLPEWPYNLFAMVHGTSHDEVHEKVKNIAELLADDNIAHQVLFSTRILKKTGLRI</sequence>
<dbReference type="Proteomes" id="UP000254266">
    <property type="component" value="Unassembled WGS sequence"/>
</dbReference>
<comment type="catalytic activity">
    <reaction evidence="7">
        <text>siroheme + 2 H(+) = 12,18-didecarboxysiroheme + 2 CO2</text>
        <dbReference type="Rhea" id="RHEA:19093"/>
        <dbReference type="ChEBI" id="CHEBI:15378"/>
        <dbReference type="ChEBI" id="CHEBI:16526"/>
        <dbReference type="ChEBI" id="CHEBI:60052"/>
        <dbReference type="ChEBI" id="CHEBI:140497"/>
        <dbReference type="EC" id="4.1.1.111"/>
    </reaction>
</comment>
<keyword evidence="1" id="KW-0456">Lyase</keyword>
<evidence type="ECO:0000256" key="1">
    <source>
        <dbReference type="ARBA" id="ARBA00023239"/>
    </source>
</evidence>
<evidence type="ECO:0000256" key="6">
    <source>
        <dbReference type="ARBA" id="ARBA00045291"/>
    </source>
</evidence>
<dbReference type="GO" id="GO:0016829">
    <property type="term" value="F:lyase activity"/>
    <property type="evidence" value="ECO:0007669"/>
    <property type="project" value="UniProtKB-KW"/>
</dbReference>
<dbReference type="AlphaFoldDB" id="A0A370DLE3"/>
<dbReference type="InterPro" id="IPR019888">
    <property type="entry name" value="Tscrpt_reg_AsnC-like"/>
</dbReference>
<dbReference type="SUPFAM" id="SSF46785">
    <property type="entry name" value="Winged helix' DNA-binding domain"/>
    <property type="match status" value="1"/>
</dbReference>
<feature type="domain" description="Siroheme decarboxylase AsnC-like ligand binding" evidence="8">
    <location>
        <begin position="73"/>
        <end position="161"/>
    </location>
</feature>
<comment type="caution">
    <text evidence="10">The sequence shown here is derived from an EMBL/GenBank/DDBJ whole genome shotgun (WGS) entry which is preliminary data.</text>
</comment>
<comment type="subunit">
    <text evidence="4">Probably forms a complex composed of NirD, NirL, NirG and NirH. All proteins are required for the total conversion of siroheme to didecarboxysiroheme.</text>
</comment>
<dbReference type="InterPro" id="IPR053953">
    <property type="entry name" value="NirdL-like_HTH"/>
</dbReference>
<dbReference type="PANTHER" id="PTHR43413">
    <property type="entry name" value="TRANSCRIPTIONAL REGULATOR, ASNC FAMILY"/>
    <property type="match status" value="1"/>
</dbReference>
<evidence type="ECO:0000256" key="2">
    <source>
        <dbReference type="ARBA" id="ARBA00023444"/>
    </source>
</evidence>
<accession>A0A370DLE3</accession>
<dbReference type="Pfam" id="PF17805">
    <property type="entry name" value="AsnC_trans_reg2"/>
    <property type="match status" value="1"/>
</dbReference>
<feature type="domain" description="Siroheme decarboxylase NirL-like HTH" evidence="9">
    <location>
        <begin position="17"/>
        <end position="63"/>
    </location>
</feature>